<sequence>MDAAVCFSGGKDSTLAALLLEPFYDVTLVCATAGLADSAVHAREAAEAVDLPFERVGLEERIVREAAERVVADGFPRNGIQAIHEHALEEVAALGYDTVADGTRRDDRVPTIPRAFAQSLEDRHGIDYLSPLTGFGRGAVDRLVETHLDVESGPSETVPKADYETEIRAVIAEEYGQATVEECFPEHVQTRVRGRQ</sequence>
<dbReference type="NCBIfam" id="NF011155">
    <property type="entry name" value="PRK14561.1"/>
    <property type="match status" value="1"/>
</dbReference>
<name>A0A897ND17_9EURY</name>
<dbReference type="KEGG" id="hds:HSR122_1950"/>
<protein>
    <submittedName>
        <fullName evidence="1">Putative subunit of tRNA(5-methylaminomethyl-2-thiouridylate) methyltransferase, contains the PP-loop ATPase domain</fullName>
    </submittedName>
</protein>
<organism evidence="1 2">
    <name type="scientific">Halapricum desulfuricans</name>
    <dbReference type="NCBI Taxonomy" id="2841257"/>
    <lineage>
        <taxon>Archaea</taxon>
        <taxon>Methanobacteriati</taxon>
        <taxon>Methanobacteriota</taxon>
        <taxon>Stenosarchaea group</taxon>
        <taxon>Halobacteria</taxon>
        <taxon>Halobacteriales</taxon>
        <taxon>Haloarculaceae</taxon>
        <taxon>Halapricum</taxon>
    </lineage>
</organism>
<dbReference type="GeneID" id="68852563"/>
<dbReference type="AlphaFoldDB" id="A0A897ND17"/>
<dbReference type="Pfam" id="PF24167">
    <property type="entry name" value="DUF7411"/>
    <property type="match status" value="1"/>
</dbReference>
<reference evidence="1 2" key="1">
    <citation type="submission" date="2020-11" db="EMBL/GenBank/DDBJ databases">
        <title>Carbohydrate-dependent, anaerobic sulfur respiration: A novel catabolism in halophilic archaea.</title>
        <authorList>
            <person name="Sorokin D.Y."/>
            <person name="Messina E."/>
            <person name="Smedile F."/>
            <person name="La Cono V."/>
            <person name="Hallsworth J.E."/>
            <person name="Yakimov M.M."/>
        </authorList>
    </citation>
    <scope>NUCLEOTIDE SEQUENCE [LARGE SCALE GENOMIC DNA]</scope>
    <source>
        <strain evidence="1 2">HSR12-2</strain>
    </source>
</reference>
<evidence type="ECO:0000313" key="1">
    <source>
        <dbReference type="EMBL" id="QSG09335.1"/>
    </source>
</evidence>
<keyword evidence="1" id="KW-0489">Methyltransferase</keyword>
<dbReference type="InterPro" id="IPR055834">
    <property type="entry name" value="DUF7411"/>
</dbReference>
<accession>A0A897ND17</accession>
<keyword evidence="1" id="KW-0808">Transferase</keyword>
<dbReference type="RefSeq" id="WP_229109438.1">
    <property type="nucleotide sequence ID" value="NZ_CP064788.1"/>
</dbReference>
<keyword evidence="2" id="KW-1185">Reference proteome</keyword>
<dbReference type="InterPro" id="IPR014729">
    <property type="entry name" value="Rossmann-like_a/b/a_fold"/>
</dbReference>
<dbReference type="GO" id="GO:0008168">
    <property type="term" value="F:methyltransferase activity"/>
    <property type="evidence" value="ECO:0007669"/>
    <property type="project" value="UniProtKB-KW"/>
</dbReference>
<evidence type="ECO:0000313" key="2">
    <source>
        <dbReference type="Proteomes" id="UP000662973"/>
    </source>
</evidence>
<gene>
    <name evidence="1" type="ORF">HSR122_1950</name>
</gene>
<dbReference type="Gene3D" id="3.40.50.620">
    <property type="entry name" value="HUPs"/>
    <property type="match status" value="1"/>
</dbReference>
<dbReference type="GO" id="GO:0032259">
    <property type="term" value="P:methylation"/>
    <property type="evidence" value="ECO:0007669"/>
    <property type="project" value="UniProtKB-KW"/>
</dbReference>
<proteinExistence type="predicted"/>
<dbReference type="Proteomes" id="UP000662973">
    <property type="component" value="Chromosome"/>
</dbReference>
<dbReference type="EMBL" id="CP064788">
    <property type="protein sequence ID" value="QSG09335.1"/>
    <property type="molecule type" value="Genomic_DNA"/>
</dbReference>
<dbReference type="SUPFAM" id="SSF52402">
    <property type="entry name" value="Adenine nucleotide alpha hydrolases-like"/>
    <property type="match status" value="1"/>
</dbReference>